<organism evidence="2 3">
    <name type="scientific">Fodinibius sediminis</name>
    <dbReference type="NCBI Taxonomy" id="1214077"/>
    <lineage>
        <taxon>Bacteria</taxon>
        <taxon>Pseudomonadati</taxon>
        <taxon>Balneolota</taxon>
        <taxon>Balneolia</taxon>
        <taxon>Balneolales</taxon>
        <taxon>Balneolaceae</taxon>
        <taxon>Fodinibius</taxon>
    </lineage>
</organism>
<evidence type="ECO:0000313" key="3">
    <source>
        <dbReference type="Proteomes" id="UP000317593"/>
    </source>
</evidence>
<evidence type="ECO:0000313" key="2">
    <source>
        <dbReference type="EMBL" id="SMO46106.1"/>
    </source>
</evidence>
<dbReference type="InterPro" id="IPR004360">
    <property type="entry name" value="Glyas_Fos-R_dOase_dom"/>
</dbReference>
<dbReference type="RefSeq" id="WP_142713316.1">
    <property type="nucleotide sequence ID" value="NZ_FXTH01000003.1"/>
</dbReference>
<dbReference type="PROSITE" id="PS51819">
    <property type="entry name" value="VOC"/>
    <property type="match status" value="1"/>
</dbReference>
<sequence length="130" mass="14752">MIIKSRQLSIPVKELDEAREFYTQTLGFAIRADINFSPGWRYLTVAPSKECETVLELHHVDDPGKQSRIGKSPVMALVMFETDDIERDYKAMKARGVSFLNEPQEVPGGKGAGFIDLYGNKFDLFQPMEH</sequence>
<dbReference type="Gene3D" id="3.10.180.10">
    <property type="entry name" value="2,3-Dihydroxybiphenyl 1,2-Dioxygenase, domain 1"/>
    <property type="match status" value="1"/>
</dbReference>
<dbReference type="Pfam" id="PF00903">
    <property type="entry name" value="Glyoxalase"/>
    <property type="match status" value="1"/>
</dbReference>
<dbReference type="SUPFAM" id="SSF54593">
    <property type="entry name" value="Glyoxalase/Bleomycin resistance protein/Dihydroxybiphenyl dioxygenase"/>
    <property type="match status" value="1"/>
</dbReference>
<protein>
    <recommendedName>
        <fullName evidence="1">VOC domain-containing protein</fullName>
    </recommendedName>
</protein>
<reference evidence="2 3" key="1">
    <citation type="submission" date="2017-05" db="EMBL/GenBank/DDBJ databases">
        <authorList>
            <person name="Varghese N."/>
            <person name="Submissions S."/>
        </authorList>
    </citation>
    <scope>NUCLEOTIDE SEQUENCE [LARGE SCALE GENOMIC DNA]</scope>
    <source>
        <strain evidence="2 3">DSM 21194</strain>
    </source>
</reference>
<dbReference type="PANTHER" id="PTHR36437:SF2">
    <property type="entry name" value="GLYOXALASE_BLEOMYCIN RESISTANCE PROTEIN_DIOXYGENASE"/>
    <property type="match status" value="1"/>
</dbReference>
<evidence type="ECO:0000259" key="1">
    <source>
        <dbReference type="PROSITE" id="PS51819"/>
    </source>
</evidence>
<dbReference type="PANTHER" id="PTHR36437">
    <property type="entry name" value="GLYOXALASE/BLEOMYCIN RESISTANCE PROTEIN/DIOXYGENASE"/>
    <property type="match status" value="1"/>
</dbReference>
<proteinExistence type="predicted"/>
<feature type="domain" description="VOC" evidence="1">
    <location>
        <begin position="4"/>
        <end position="127"/>
    </location>
</feature>
<gene>
    <name evidence="2" type="ORF">SAMN06265218_10383</name>
</gene>
<dbReference type="InterPro" id="IPR029068">
    <property type="entry name" value="Glyas_Bleomycin-R_OHBP_Dase"/>
</dbReference>
<name>A0A521BG78_9BACT</name>
<dbReference type="AlphaFoldDB" id="A0A521BG78"/>
<dbReference type="OrthoDB" id="9794917at2"/>
<dbReference type="Proteomes" id="UP000317593">
    <property type="component" value="Unassembled WGS sequence"/>
</dbReference>
<dbReference type="InterPro" id="IPR037523">
    <property type="entry name" value="VOC_core"/>
</dbReference>
<dbReference type="EMBL" id="FXTH01000003">
    <property type="protein sequence ID" value="SMO46106.1"/>
    <property type="molecule type" value="Genomic_DNA"/>
</dbReference>
<keyword evidence="3" id="KW-1185">Reference proteome</keyword>
<accession>A0A521BG78</accession>